<feature type="compositionally biased region" description="Polar residues" evidence="1">
    <location>
        <begin position="346"/>
        <end position="381"/>
    </location>
</feature>
<feature type="region of interest" description="Disordered" evidence="1">
    <location>
        <begin position="341"/>
        <end position="407"/>
    </location>
</feature>
<dbReference type="CDD" id="cd11524">
    <property type="entry name" value="SYLF"/>
    <property type="match status" value="1"/>
</dbReference>
<dbReference type="KEGG" id="ure:UREG_04298"/>
<accession>C4JN92</accession>
<evidence type="ECO:0000259" key="2">
    <source>
        <dbReference type="Pfam" id="PF04366"/>
    </source>
</evidence>
<reference evidence="4" key="1">
    <citation type="journal article" date="2009" name="Genome Res.">
        <title>Comparative genomic analyses of the human fungal pathogens Coccidioides and their relatives.</title>
        <authorList>
            <person name="Sharpton T.J."/>
            <person name="Stajich J.E."/>
            <person name="Rounsley S.D."/>
            <person name="Gardner M.J."/>
            <person name="Wortman J.R."/>
            <person name="Jordar V.S."/>
            <person name="Maiti R."/>
            <person name="Kodira C.D."/>
            <person name="Neafsey D.E."/>
            <person name="Zeng Q."/>
            <person name="Hung C.-Y."/>
            <person name="McMahan C."/>
            <person name="Muszewska A."/>
            <person name="Grynberg M."/>
            <person name="Mandel M.A."/>
            <person name="Kellner E.M."/>
            <person name="Barker B.M."/>
            <person name="Galgiani J.N."/>
            <person name="Orbach M.J."/>
            <person name="Kirkland T.N."/>
            <person name="Cole G.T."/>
            <person name="Henn M.R."/>
            <person name="Birren B.W."/>
            <person name="Taylor J.W."/>
        </authorList>
    </citation>
    <scope>NUCLEOTIDE SEQUENCE [LARGE SCALE GENOMIC DNA]</scope>
    <source>
        <strain evidence="4">UAMH 1704</strain>
    </source>
</reference>
<dbReference type="Pfam" id="PF04366">
    <property type="entry name" value="Ysc84"/>
    <property type="match status" value="1"/>
</dbReference>
<evidence type="ECO:0000313" key="3">
    <source>
        <dbReference type="EMBL" id="EEP79452.1"/>
    </source>
</evidence>
<dbReference type="GO" id="GO:0035091">
    <property type="term" value="F:phosphatidylinositol binding"/>
    <property type="evidence" value="ECO:0007669"/>
    <property type="project" value="TreeGrafter"/>
</dbReference>
<keyword evidence="4" id="KW-1185">Reference proteome</keyword>
<dbReference type="EMBL" id="CH476616">
    <property type="protein sequence ID" value="EEP79452.1"/>
    <property type="molecule type" value="Genomic_DNA"/>
</dbReference>
<proteinExistence type="predicted"/>
<dbReference type="GeneID" id="8437147"/>
<organism evidence="3 4">
    <name type="scientific">Uncinocarpus reesii (strain UAMH 1704)</name>
    <dbReference type="NCBI Taxonomy" id="336963"/>
    <lineage>
        <taxon>Eukaryota</taxon>
        <taxon>Fungi</taxon>
        <taxon>Dikarya</taxon>
        <taxon>Ascomycota</taxon>
        <taxon>Pezizomycotina</taxon>
        <taxon>Eurotiomycetes</taxon>
        <taxon>Eurotiomycetidae</taxon>
        <taxon>Onygenales</taxon>
        <taxon>Onygenaceae</taxon>
        <taxon>Uncinocarpus</taxon>
    </lineage>
</organism>
<dbReference type="RefSeq" id="XP_002544781.1">
    <property type="nucleotide sequence ID" value="XM_002544735.1"/>
</dbReference>
<dbReference type="OMA" id="TFEFRPN"/>
<dbReference type="Proteomes" id="UP000002058">
    <property type="component" value="Unassembled WGS sequence"/>
</dbReference>
<feature type="region of interest" description="Disordered" evidence="1">
    <location>
        <begin position="462"/>
        <end position="499"/>
    </location>
</feature>
<feature type="compositionally biased region" description="Basic and acidic residues" evidence="1">
    <location>
        <begin position="550"/>
        <end position="563"/>
    </location>
</feature>
<protein>
    <recommendedName>
        <fullName evidence="2">Ysc84 actin-binding domain-containing protein</fullName>
    </recommendedName>
</protein>
<evidence type="ECO:0000313" key="4">
    <source>
        <dbReference type="Proteomes" id="UP000002058"/>
    </source>
</evidence>
<feature type="domain" description="Ysc84 actin-binding" evidence="2">
    <location>
        <begin position="148"/>
        <end position="273"/>
    </location>
</feature>
<dbReference type="HOGENOM" id="CLU_009742_1_0_1"/>
<gene>
    <name evidence="3" type="ORF">UREG_04298</name>
</gene>
<dbReference type="PANTHER" id="PTHR15629:SF8">
    <property type="entry name" value="DUF500 DOMAIN PROTEIN (AFU_ORTHOLOGUE AFUA_5G07310)"/>
    <property type="match status" value="1"/>
</dbReference>
<dbReference type="InterPro" id="IPR007461">
    <property type="entry name" value="Ysc84_actin-binding"/>
</dbReference>
<dbReference type="AlphaFoldDB" id="C4JN92"/>
<evidence type="ECO:0000256" key="1">
    <source>
        <dbReference type="SAM" id="MobiDB-lite"/>
    </source>
</evidence>
<name>C4JN92_UNCRE</name>
<dbReference type="PANTHER" id="PTHR15629">
    <property type="entry name" value="SH3YL1 PROTEIN"/>
    <property type="match status" value="1"/>
</dbReference>
<sequence length="563" mass="61661">MATPNQKRWEKAKVYSKRGFDKAWHTLDKLGPPINRLSNKLGAEAFWPTSLDLESEKSARILRSFCKDGFYEEIDEQNEGRQKEGVPRGKQRVVKKIPASVIKQAKGLAIFTTMRTGLWVSGSGGSGVLLGRIKETGEWSPPSGIMTHTAALGFLAGVDIYDCVVVINTYKALEAFKAVRCTLGGEIAASAGPIGAGGNLETEIHKRQAPVWTYMKGRGFYAGVQLDGTIVIERSDENERFYGERISASDILAGKSKRPPTSIQMLMQTLKAAQGDSDVDEGMLPSPGESPGDAEIDATGTFGIPDNEDPDPYGVKALEREGIMIREAGSRRLPNMDTFEFRPVSFSPNSSRWSATGSRRSSVRNSLHSFTSVDRGTQTDDFASDRDDRSPVSPGSSRSLKDFNSPIRISTAETEDLYQEITHNEKDLEHGPARRINLSDHSIPNVSKPTPASFAKARLVTIPKRSPPPLPQRNSERVNSPISTHSEIDDSATLSSISPIDEDTAVLEIQNRLRKLRSEESQTDEVLEARGQSTEQDDFHSAPASPSDAGKTDQDLKPETAKE</sequence>
<dbReference type="InterPro" id="IPR051702">
    <property type="entry name" value="SH3_domain_YSC84-like"/>
</dbReference>
<feature type="region of interest" description="Disordered" evidence="1">
    <location>
        <begin position="277"/>
        <end position="311"/>
    </location>
</feature>
<dbReference type="OrthoDB" id="443981at2759"/>
<dbReference type="VEuPathDB" id="FungiDB:UREG_04298"/>
<feature type="region of interest" description="Disordered" evidence="1">
    <location>
        <begin position="515"/>
        <end position="563"/>
    </location>
</feature>
<dbReference type="InParanoid" id="C4JN92"/>
<dbReference type="eggNOG" id="KOG1843">
    <property type="taxonomic scope" value="Eukaryota"/>
</dbReference>
<dbReference type="STRING" id="336963.C4JN92"/>